<dbReference type="AlphaFoldDB" id="A0A1S7FSW6"/>
<protein>
    <submittedName>
        <fullName evidence="1">Uncharacterized protein</fullName>
    </submittedName>
</protein>
<evidence type="ECO:0000313" key="1">
    <source>
        <dbReference type="EMBL" id="AQY50490.1"/>
    </source>
</evidence>
<dbReference type="Proteomes" id="UP000223060">
    <property type="component" value="Chromosome"/>
</dbReference>
<gene>
    <name evidence="1" type="ORF">UE46_05245</name>
</gene>
<keyword evidence="2" id="KW-1185">Reference proteome</keyword>
<organism evidence="1 2">
    <name type="scientific">Listeria weihenstephanensis</name>
    <dbReference type="NCBI Taxonomy" id="1006155"/>
    <lineage>
        <taxon>Bacteria</taxon>
        <taxon>Bacillati</taxon>
        <taxon>Bacillota</taxon>
        <taxon>Bacilli</taxon>
        <taxon>Bacillales</taxon>
        <taxon>Listeriaceae</taxon>
        <taxon>Listeria</taxon>
    </lineage>
</organism>
<proteinExistence type="predicted"/>
<reference evidence="2" key="1">
    <citation type="submission" date="2015-03" db="EMBL/GenBank/DDBJ databases">
        <authorList>
            <person name="Ferrari E."/>
            <person name="Walter M.C."/>
            <person name="Huptas C."/>
            <person name="Scherer S."/>
            <person name="Mueller-Herbst S."/>
        </authorList>
    </citation>
    <scope>NUCLEOTIDE SEQUENCE [LARGE SCALE GENOMIC DNA]</scope>
    <source>
        <strain evidence="2">LWP01</strain>
    </source>
</reference>
<dbReference type="EMBL" id="CP011102">
    <property type="protein sequence ID" value="AQY50490.1"/>
    <property type="molecule type" value="Genomic_DNA"/>
</dbReference>
<evidence type="ECO:0000313" key="2">
    <source>
        <dbReference type="Proteomes" id="UP000223060"/>
    </source>
</evidence>
<sequence>MSGCEYCTDNWEILTTFDEGPDVEGYVAIRDDSLVVSCDWGMTAVKMNFCPKCGAALKSRNDEEEPEL</sequence>
<accession>A0A1S7FYZ9</accession>
<accession>A0A1S7FSW6</accession>
<dbReference type="KEGG" id="lwi:UE46_05245"/>
<name>A0A1S7FSW6_9LIST</name>